<reference evidence="1 2" key="1">
    <citation type="submission" date="2017-09" db="EMBL/GenBank/DDBJ databases">
        <title>Phase variable restriction modification systems are present in the genome sequences of periodontal pathogens Prevotella intermedia, Tannerella forsythia and Porphyromonas gingivalis.</title>
        <authorList>
            <person name="Haigh R.D."/>
            <person name="Crawford L."/>
            <person name="Ralph J."/>
            <person name="Wanford J."/>
            <person name="Vartoukian S.R."/>
            <person name="Hijazib K."/>
            <person name="Wade W."/>
            <person name="Oggioni M.R."/>
        </authorList>
    </citation>
    <scope>NUCLEOTIDE SEQUENCE [LARGE SCALE GENOMIC DNA]</scope>
    <source>
        <strain evidence="1 2">WW11663</strain>
    </source>
</reference>
<proteinExistence type="predicted"/>
<evidence type="ECO:0000313" key="1">
    <source>
        <dbReference type="EMBL" id="PDP44004.1"/>
    </source>
</evidence>
<sequence length="62" mass="7560">MDMISFLETKISIKYKRFVLNHHYTRKIFTFIQIFARNIKRLTCFFYPQKIATFAARLSYST</sequence>
<protein>
    <submittedName>
        <fullName evidence="1">Uncharacterized protein</fullName>
    </submittedName>
</protein>
<dbReference type="Proteomes" id="UP000219259">
    <property type="component" value="Unassembled WGS sequence"/>
</dbReference>
<dbReference type="EMBL" id="NSLJ01000011">
    <property type="protein sequence ID" value="PDP44004.1"/>
    <property type="molecule type" value="Genomic_DNA"/>
</dbReference>
<name>A0A2A6E8T9_TANFO</name>
<organism evidence="1 2">
    <name type="scientific">Tannerella forsythia</name>
    <name type="common">Bacteroides forsythus</name>
    <dbReference type="NCBI Taxonomy" id="28112"/>
    <lineage>
        <taxon>Bacteria</taxon>
        <taxon>Pseudomonadati</taxon>
        <taxon>Bacteroidota</taxon>
        <taxon>Bacteroidia</taxon>
        <taxon>Bacteroidales</taxon>
        <taxon>Tannerellaceae</taxon>
        <taxon>Tannerella</taxon>
    </lineage>
</organism>
<evidence type="ECO:0000313" key="2">
    <source>
        <dbReference type="Proteomes" id="UP000219259"/>
    </source>
</evidence>
<accession>A0A2A6E8T9</accession>
<dbReference type="AlphaFoldDB" id="A0A2A6E8T9"/>
<comment type="caution">
    <text evidence="1">The sequence shown here is derived from an EMBL/GenBank/DDBJ whole genome shotgun (WGS) entry which is preliminary data.</text>
</comment>
<gene>
    <name evidence="1" type="ORF">CLI86_05660</name>
</gene>